<dbReference type="InterPro" id="IPR036188">
    <property type="entry name" value="FAD/NAD-bd_sf"/>
</dbReference>
<protein>
    <recommendedName>
        <fullName evidence="1">Amine oxidase domain-containing protein</fullName>
    </recommendedName>
</protein>
<evidence type="ECO:0000259" key="1">
    <source>
        <dbReference type="Pfam" id="PF01593"/>
    </source>
</evidence>
<dbReference type="Pfam" id="PF01593">
    <property type="entry name" value="Amino_oxidase"/>
    <property type="match status" value="1"/>
</dbReference>
<dbReference type="SUPFAM" id="SSF51905">
    <property type="entry name" value="FAD/NAD(P)-binding domain"/>
    <property type="match status" value="1"/>
</dbReference>
<dbReference type="PANTHER" id="PTHR16128:SF5">
    <property type="entry name" value="FAD_NAD(P)-BINDING OXIDOREDUCTASE FAMILY PROTEIN"/>
    <property type="match status" value="1"/>
</dbReference>
<dbReference type="Gene3D" id="3.50.50.60">
    <property type="entry name" value="FAD/NAD(P)-binding domain"/>
    <property type="match status" value="1"/>
</dbReference>
<dbReference type="InterPro" id="IPR002937">
    <property type="entry name" value="Amino_oxidase"/>
</dbReference>
<keyword evidence="3" id="KW-1185">Reference proteome</keyword>
<dbReference type="Proteomes" id="UP001501480">
    <property type="component" value="Unassembled WGS sequence"/>
</dbReference>
<feature type="domain" description="Amine oxidase" evidence="1">
    <location>
        <begin position="96"/>
        <end position="306"/>
    </location>
</feature>
<dbReference type="RefSeq" id="WP_344325728.1">
    <property type="nucleotide sequence ID" value="NZ_BAAAPY010000003.1"/>
</dbReference>
<gene>
    <name evidence="2" type="ORF">GCM10009821_11490</name>
</gene>
<organism evidence="2 3">
    <name type="scientific">Aeromicrobium halocynthiae</name>
    <dbReference type="NCBI Taxonomy" id="560557"/>
    <lineage>
        <taxon>Bacteria</taxon>
        <taxon>Bacillati</taxon>
        <taxon>Actinomycetota</taxon>
        <taxon>Actinomycetes</taxon>
        <taxon>Propionibacteriales</taxon>
        <taxon>Nocardioidaceae</taxon>
        <taxon>Aeromicrobium</taxon>
    </lineage>
</organism>
<dbReference type="Pfam" id="PF13450">
    <property type="entry name" value="NAD_binding_8"/>
    <property type="match status" value="1"/>
</dbReference>
<name>A0ABN2VVM3_9ACTN</name>
<evidence type="ECO:0000313" key="3">
    <source>
        <dbReference type="Proteomes" id="UP001501480"/>
    </source>
</evidence>
<accession>A0ABN2VVM3</accession>
<dbReference type="Gene3D" id="3.90.660.10">
    <property type="match status" value="1"/>
</dbReference>
<sequence>MASIVVVGAGLSGVVCARELVAAGHEAVLRDRGRRPGGRMALRRHDERVVDIGAGYFTVRDDAFAARVDDWQERGLARPWTDTFGTWSPEDVGTTTGPMRWAAPGGLRSLVQDLAAGLDVRSAAPVERVTVVGAGPSVDGEAVDAVALALPDPQARPLLEVGSPAHEALDDPYEPAHALTAGWERRTWSMPDALFVNDHPDLAFVADDGRRRGDDAPVLVAHSTADRSRRHLTDPLTAAEPMLAALREVVDAPAEEPTLIHVQRWTYSRPVAGHGRPFHLGDDLVGACGDSWGETSSIETAFLSGRALGRALVERLG</sequence>
<reference evidence="2 3" key="1">
    <citation type="journal article" date="2019" name="Int. J. Syst. Evol. Microbiol.">
        <title>The Global Catalogue of Microorganisms (GCM) 10K type strain sequencing project: providing services to taxonomists for standard genome sequencing and annotation.</title>
        <authorList>
            <consortium name="The Broad Institute Genomics Platform"/>
            <consortium name="The Broad Institute Genome Sequencing Center for Infectious Disease"/>
            <person name="Wu L."/>
            <person name="Ma J."/>
        </authorList>
    </citation>
    <scope>NUCLEOTIDE SEQUENCE [LARGE SCALE GENOMIC DNA]</scope>
    <source>
        <strain evidence="2 3">JCM 15749</strain>
    </source>
</reference>
<dbReference type="EMBL" id="BAAAPY010000003">
    <property type="protein sequence ID" value="GAA2074443.1"/>
    <property type="molecule type" value="Genomic_DNA"/>
</dbReference>
<proteinExistence type="predicted"/>
<dbReference type="PANTHER" id="PTHR16128">
    <property type="entry name" value="FAD/NAD(P)-BINDING OXIDOREDUCTASE FAMILY PROTEIN"/>
    <property type="match status" value="1"/>
</dbReference>
<comment type="caution">
    <text evidence="2">The sequence shown here is derived from an EMBL/GenBank/DDBJ whole genome shotgun (WGS) entry which is preliminary data.</text>
</comment>
<evidence type="ECO:0000313" key="2">
    <source>
        <dbReference type="EMBL" id="GAA2074443.1"/>
    </source>
</evidence>